<proteinExistence type="predicted"/>
<gene>
    <name evidence="1" type="ORF">OPHB3_1509</name>
</gene>
<dbReference type="Proteomes" id="UP000052946">
    <property type="component" value="Unassembled WGS sequence"/>
</dbReference>
<protein>
    <submittedName>
        <fullName evidence="1">Uncharacterized protein</fullName>
    </submittedName>
</protein>
<dbReference type="RefSeq" id="WP_058949888.1">
    <property type="nucleotide sequence ID" value="NZ_BBXV01000016.1"/>
</dbReference>
<evidence type="ECO:0000313" key="1">
    <source>
        <dbReference type="EMBL" id="GAQ17584.1"/>
    </source>
</evidence>
<dbReference type="OrthoDB" id="2877693at2"/>
<comment type="caution">
    <text evidence="1">The sequence shown here is derived from an EMBL/GenBank/DDBJ whole genome shotgun (WGS) entry which is preliminary data.</text>
</comment>
<evidence type="ECO:0000313" key="2">
    <source>
        <dbReference type="Proteomes" id="UP000052946"/>
    </source>
</evidence>
<dbReference type="AlphaFoldDB" id="A0A0U9H6B3"/>
<organism evidence="1 2">
    <name type="scientific">Oceanobacillus picturae</name>
    <dbReference type="NCBI Taxonomy" id="171693"/>
    <lineage>
        <taxon>Bacteria</taxon>
        <taxon>Bacillati</taxon>
        <taxon>Bacillota</taxon>
        <taxon>Bacilli</taxon>
        <taxon>Bacillales</taxon>
        <taxon>Bacillaceae</taxon>
        <taxon>Oceanobacillus</taxon>
    </lineage>
</organism>
<dbReference type="EMBL" id="BBXV01000016">
    <property type="protein sequence ID" value="GAQ17584.1"/>
    <property type="molecule type" value="Genomic_DNA"/>
</dbReference>
<accession>A0A0U9H6B3</accession>
<name>A0A0U9H6B3_9BACI</name>
<sequence length="126" mass="14718">MKNKLVLVLLTISLGVNLYILGKWFLFEQWYEPTLEEEIILSEMIPKTVKSEDYKQIANKENIIAIGSGIDRNKGGAFPYYFGISVRTDKQTYIFSCNNEKCSKMENDQWAYSIYQDEDPRLPFVK</sequence>
<reference evidence="2" key="1">
    <citation type="submission" date="2015-07" db="EMBL/GenBank/DDBJ databases">
        <title>Draft Genome Sequence of Oceanobacillus picturae Heshi-B3 that Was Isolated from Fermented Rice Bran with Aging Salted Mackerel, Which Was Named Heshiko as Traditional Fermented Seafood in Japan.</title>
        <authorList>
            <person name="Akuzawa S."/>
            <person name="Nakagawa J."/>
            <person name="Kanekatsu T."/>
            <person name="Kanesaki Y."/>
            <person name="Suzuki T."/>
        </authorList>
    </citation>
    <scope>NUCLEOTIDE SEQUENCE [LARGE SCALE GENOMIC DNA]</scope>
    <source>
        <strain evidence="2">Heshi-B3</strain>
    </source>
</reference>
<reference evidence="1 2" key="2">
    <citation type="journal article" date="2016" name="Genome Announc.">
        <title>Draft Genome Sequence of Oceanobacillus picturae Heshi-B3, Isolated from Fermented Rice Bran in a Traditional Japanese Seafood Dish.</title>
        <authorList>
            <person name="Akuzawa S."/>
            <person name="Nagaoka J."/>
            <person name="Kanekatsu M."/>
            <person name="Kanesaki Y."/>
            <person name="Suzuki T."/>
        </authorList>
    </citation>
    <scope>NUCLEOTIDE SEQUENCE [LARGE SCALE GENOMIC DNA]</scope>
    <source>
        <strain evidence="1 2">Heshi-B3</strain>
    </source>
</reference>